<dbReference type="GO" id="GO:0071038">
    <property type="term" value="P:TRAMP-dependent tRNA surveillance pathway"/>
    <property type="evidence" value="ECO:0007669"/>
    <property type="project" value="TreeGrafter"/>
</dbReference>
<dbReference type="GO" id="GO:0071028">
    <property type="term" value="P:nuclear mRNA surveillance"/>
    <property type="evidence" value="ECO:0007669"/>
    <property type="project" value="TreeGrafter"/>
</dbReference>
<dbReference type="GO" id="GO:0034476">
    <property type="term" value="P:U5 snRNA 3'-end processing"/>
    <property type="evidence" value="ECO:0007669"/>
    <property type="project" value="TreeGrafter"/>
</dbReference>
<dbReference type="GO" id="GO:0000176">
    <property type="term" value="C:nuclear exosome (RNase complex)"/>
    <property type="evidence" value="ECO:0007669"/>
    <property type="project" value="UniProtKB-ARBA"/>
</dbReference>
<evidence type="ECO:0000313" key="8">
    <source>
        <dbReference type="Proteomes" id="UP001276659"/>
    </source>
</evidence>
<dbReference type="PANTHER" id="PTHR11097:SF8">
    <property type="entry name" value="EXOSOME COMPLEX COMPONENT RRP42"/>
    <property type="match status" value="1"/>
</dbReference>
<dbReference type="Gene3D" id="3.30.230.70">
    <property type="entry name" value="GHMP Kinase, N-terminal domain"/>
    <property type="match status" value="1"/>
</dbReference>
<accession>A0AAD9ZB09</accession>
<evidence type="ECO:0000256" key="4">
    <source>
        <dbReference type="ARBA" id="ARBA00022490"/>
    </source>
</evidence>
<dbReference type="GO" id="GO:0016075">
    <property type="term" value="P:rRNA catabolic process"/>
    <property type="evidence" value="ECO:0007669"/>
    <property type="project" value="TreeGrafter"/>
</dbReference>
<dbReference type="GO" id="GO:0000177">
    <property type="term" value="C:cytoplasmic exosome (RNase complex)"/>
    <property type="evidence" value="ECO:0007669"/>
    <property type="project" value="TreeGrafter"/>
</dbReference>
<sequence length="343" mass="36297">MAPTAQPTILSPSELSYLYTSLSLNPPIRPDARSPTSFRPLVAETDLLPTANGSARLCFADGTEAIVGVKGEVERTGGVGKQIGIREDDVEMGGIEGEEGTGGAGGEDWWVEVTVDMPGQRDDDAMVVFLAQMIHEGLVADGGLRARLVINRRWHWRLYIDILLLSPPHTYPLPLLSLTAHLALLSTCLPAPVAGLEKDDDPIFNDDWDAAIPLYPSTPPSSKAKANLSAARPPITLLVISVGDNIFFDPSHAELAVADAVVAVTVASSPSSTDDLNLLAVRTIDPPSRLSSSAAEMGQAVEEGAWKPKKGGMSRTVLRKMVGMCVARGGVGEEVLGGLEGFT</sequence>
<comment type="caution">
    <text evidence="7">The sequence shown here is derived from an EMBL/GenBank/DDBJ whole genome shotgun (WGS) entry which is preliminary data.</text>
</comment>
<dbReference type="GO" id="GO:0035925">
    <property type="term" value="F:mRNA 3'-UTR AU-rich region binding"/>
    <property type="evidence" value="ECO:0007669"/>
    <property type="project" value="TreeGrafter"/>
</dbReference>
<dbReference type="InterPro" id="IPR027408">
    <property type="entry name" value="PNPase/RNase_PH_dom_sf"/>
</dbReference>
<dbReference type="GO" id="GO:0034475">
    <property type="term" value="P:U4 snRNA 3'-end processing"/>
    <property type="evidence" value="ECO:0007669"/>
    <property type="project" value="TreeGrafter"/>
</dbReference>
<dbReference type="GO" id="GO:0034473">
    <property type="term" value="P:U1 snRNA 3'-end processing"/>
    <property type="evidence" value="ECO:0007669"/>
    <property type="project" value="TreeGrafter"/>
</dbReference>
<keyword evidence="5" id="KW-0271">Exosome</keyword>
<evidence type="ECO:0000256" key="1">
    <source>
        <dbReference type="ARBA" id="ARBA00004496"/>
    </source>
</evidence>
<dbReference type="GO" id="GO:0005730">
    <property type="term" value="C:nucleolus"/>
    <property type="evidence" value="ECO:0007669"/>
    <property type="project" value="UniProtKB-SubCell"/>
</dbReference>
<keyword evidence="8" id="KW-1185">Reference proteome</keyword>
<comment type="similarity">
    <text evidence="3">Belongs to the RNase PH family.</text>
</comment>
<organism evidence="7 8">
    <name type="scientific">Lepraria neglecta</name>
    <dbReference type="NCBI Taxonomy" id="209136"/>
    <lineage>
        <taxon>Eukaryota</taxon>
        <taxon>Fungi</taxon>
        <taxon>Dikarya</taxon>
        <taxon>Ascomycota</taxon>
        <taxon>Pezizomycotina</taxon>
        <taxon>Lecanoromycetes</taxon>
        <taxon>OSLEUM clade</taxon>
        <taxon>Lecanoromycetidae</taxon>
        <taxon>Lecanorales</taxon>
        <taxon>Lecanorineae</taxon>
        <taxon>Stereocaulaceae</taxon>
        <taxon>Lepraria</taxon>
    </lineage>
</organism>
<protein>
    <recommendedName>
        <fullName evidence="6">Ribosomal RNA-processing protein 42</fullName>
    </recommendedName>
</protein>
<evidence type="ECO:0000256" key="6">
    <source>
        <dbReference type="ARBA" id="ARBA00042523"/>
    </source>
</evidence>
<dbReference type="GO" id="GO:0071035">
    <property type="term" value="P:nuclear polyadenylation-dependent rRNA catabolic process"/>
    <property type="evidence" value="ECO:0007669"/>
    <property type="project" value="TreeGrafter"/>
</dbReference>
<dbReference type="PANTHER" id="PTHR11097">
    <property type="entry name" value="EXOSOME COMPLEX EXONUCLEASE RIBOSOMAL RNA PROCESSING PROTEIN"/>
    <property type="match status" value="1"/>
</dbReference>
<gene>
    <name evidence="7" type="ORF">OEA41_006345</name>
</gene>
<comment type="subcellular location">
    <subcellularLocation>
        <location evidence="1">Cytoplasm</location>
    </subcellularLocation>
    <subcellularLocation>
        <location evidence="2">Nucleus</location>
        <location evidence="2">Nucleolus</location>
    </subcellularLocation>
</comment>
<evidence type="ECO:0000256" key="2">
    <source>
        <dbReference type="ARBA" id="ARBA00004604"/>
    </source>
</evidence>
<evidence type="ECO:0000256" key="5">
    <source>
        <dbReference type="ARBA" id="ARBA00022835"/>
    </source>
</evidence>
<dbReference type="EMBL" id="JASNWA010000007">
    <property type="protein sequence ID" value="KAK3173017.1"/>
    <property type="molecule type" value="Genomic_DNA"/>
</dbReference>
<dbReference type="SUPFAM" id="SSF54211">
    <property type="entry name" value="Ribosomal protein S5 domain 2-like"/>
    <property type="match status" value="1"/>
</dbReference>
<dbReference type="InterPro" id="IPR050590">
    <property type="entry name" value="Exosome_comp_Rrp42_subfam"/>
</dbReference>
<dbReference type="InterPro" id="IPR020568">
    <property type="entry name" value="Ribosomal_Su5_D2-typ_SF"/>
</dbReference>
<keyword evidence="4" id="KW-0963">Cytoplasm</keyword>
<evidence type="ECO:0000313" key="7">
    <source>
        <dbReference type="EMBL" id="KAK3173017.1"/>
    </source>
</evidence>
<proteinExistence type="inferred from homology"/>
<name>A0AAD9ZB09_9LECA</name>
<evidence type="ECO:0000256" key="3">
    <source>
        <dbReference type="ARBA" id="ARBA00006678"/>
    </source>
</evidence>
<dbReference type="GO" id="GO:0000467">
    <property type="term" value="P:exonucleolytic trimming to generate mature 3'-end of 5.8S rRNA from tricistronic rRNA transcript (SSU-rRNA, 5.8S rRNA, LSU-rRNA)"/>
    <property type="evidence" value="ECO:0007669"/>
    <property type="project" value="TreeGrafter"/>
</dbReference>
<dbReference type="Proteomes" id="UP001276659">
    <property type="component" value="Unassembled WGS sequence"/>
</dbReference>
<dbReference type="AlphaFoldDB" id="A0AAD9ZB09"/>
<reference evidence="7" key="1">
    <citation type="submission" date="2022-11" db="EMBL/GenBank/DDBJ databases">
        <title>Chromosomal genome sequence assembly and mating type (MAT) locus characterization of the leprose asexual lichenized fungus Lepraria neglecta (Nyl.) Erichsen.</title>
        <authorList>
            <person name="Allen J.L."/>
            <person name="Pfeffer B."/>
        </authorList>
    </citation>
    <scope>NUCLEOTIDE SEQUENCE</scope>
    <source>
        <strain evidence="7">Allen 5258</strain>
    </source>
</reference>